<dbReference type="PANTHER" id="PTHR36124">
    <property type="match status" value="1"/>
</dbReference>
<sequence length="222" mass="25092">MGEAMEIPFNLLPSHKAGFTDGIHFAQEVCDFTVEYEKTAVKPTQSTLFINRRLMGLETANYPSILRPVVESIIATRLDEHIRVSMGYRKPGIALSSLVASSVTMRKFILRYLSLPQPDFMAVKVLDAAPDPYTGRYAVKEWLDNPWYVKPTFLNRWGLKSWSVRLFGTGNVPTNNGPFRDEGYSINAIGPQIMENKGQAEVEAIFEKFRKRDLPGGCLFHT</sequence>
<protein>
    <submittedName>
        <fullName evidence="1">Uncharacterized protein</fullName>
    </submittedName>
</protein>
<dbReference type="GO" id="GO:0016491">
    <property type="term" value="F:oxidoreductase activity"/>
    <property type="evidence" value="ECO:0007669"/>
    <property type="project" value="InterPro"/>
</dbReference>
<evidence type="ECO:0000313" key="1">
    <source>
        <dbReference type="EMBL" id="KAE8166822.1"/>
    </source>
</evidence>
<reference evidence="1 2" key="1">
    <citation type="submission" date="2019-04" db="EMBL/GenBank/DDBJ databases">
        <title>Friends and foes A comparative genomics study of 23 Aspergillus species from section Flavi.</title>
        <authorList>
            <consortium name="DOE Joint Genome Institute"/>
            <person name="Kjaerbolling I."/>
            <person name="Vesth T."/>
            <person name="Frisvad J.C."/>
            <person name="Nybo J.L."/>
            <person name="Theobald S."/>
            <person name="Kildgaard S."/>
            <person name="Isbrandt T."/>
            <person name="Kuo A."/>
            <person name="Sato A."/>
            <person name="Lyhne E.K."/>
            <person name="Kogle M.E."/>
            <person name="Wiebenga A."/>
            <person name="Kun R.S."/>
            <person name="Lubbers R.J."/>
            <person name="Makela M.R."/>
            <person name="Barry K."/>
            <person name="Chovatia M."/>
            <person name="Clum A."/>
            <person name="Daum C."/>
            <person name="Haridas S."/>
            <person name="He G."/>
            <person name="LaButti K."/>
            <person name="Lipzen A."/>
            <person name="Mondo S."/>
            <person name="Riley R."/>
            <person name="Salamov A."/>
            <person name="Simmons B.A."/>
            <person name="Magnuson J.K."/>
            <person name="Henrissat B."/>
            <person name="Mortensen U.H."/>
            <person name="Larsen T.O."/>
            <person name="Devries R.P."/>
            <person name="Grigoriev I.V."/>
            <person name="Machida M."/>
            <person name="Baker S.E."/>
            <person name="Andersen M.R."/>
        </authorList>
    </citation>
    <scope>NUCLEOTIDE SEQUENCE [LARGE SCALE GENOMIC DNA]</scope>
    <source>
        <strain evidence="1 2">CBS 117626</strain>
    </source>
</reference>
<dbReference type="Proteomes" id="UP000326950">
    <property type="component" value="Unassembled WGS sequence"/>
</dbReference>
<accession>A0A5N6V734</accession>
<organism evidence="1 2">
    <name type="scientific">Aspergillus tamarii</name>
    <dbReference type="NCBI Taxonomy" id="41984"/>
    <lineage>
        <taxon>Eukaryota</taxon>
        <taxon>Fungi</taxon>
        <taxon>Dikarya</taxon>
        <taxon>Ascomycota</taxon>
        <taxon>Pezizomycotina</taxon>
        <taxon>Eurotiomycetes</taxon>
        <taxon>Eurotiomycetidae</taxon>
        <taxon>Eurotiales</taxon>
        <taxon>Aspergillaceae</taxon>
        <taxon>Aspergillus</taxon>
        <taxon>Aspergillus subgen. Circumdati</taxon>
    </lineage>
</organism>
<dbReference type="OrthoDB" id="545169at2759"/>
<dbReference type="AlphaFoldDB" id="A0A5N6V734"/>
<dbReference type="PANTHER" id="PTHR36124:SF4">
    <property type="entry name" value="ER-BOUND OXYGENASE MPAB_MPAB'_RUBBER OXYGENASE CATALYTIC DOMAIN-CONTAINING PROTEIN"/>
    <property type="match status" value="1"/>
</dbReference>
<gene>
    <name evidence="1" type="ORF">BDV40DRAFT_296249</name>
</gene>
<dbReference type="EMBL" id="ML738592">
    <property type="protein sequence ID" value="KAE8166822.1"/>
    <property type="molecule type" value="Genomic_DNA"/>
</dbReference>
<name>A0A5N6V734_ASPTM</name>
<proteinExistence type="predicted"/>
<keyword evidence="2" id="KW-1185">Reference proteome</keyword>
<evidence type="ECO:0000313" key="2">
    <source>
        <dbReference type="Proteomes" id="UP000326950"/>
    </source>
</evidence>
<dbReference type="InterPro" id="IPR046366">
    <property type="entry name" value="MPAB"/>
</dbReference>